<evidence type="ECO:0000259" key="6">
    <source>
        <dbReference type="Pfam" id="PF01258"/>
    </source>
</evidence>
<dbReference type="Pfam" id="PF01258">
    <property type="entry name" value="zf-dskA_traR"/>
    <property type="match status" value="1"/>
</dbReference>
<evidence type="ECO:0000313" key="8">
    <source>
        <dbReference type="Proteomes" id="UP000306145"/>
    </source>
</evidence>
<evidence type="ECO:0000256" key="3">
    <source>
        <dbReference type="ARBA" id="ARBA00022833"/>
    </source>
</evidence>
<evidence type="ECO:0000256" key="1">
    <source>
        <dbReference type="ARBA" id="ARBA00022723"/>
    </source>
</evidence>
<dbReference type="PROSITE" id="PS51128">
    <property type="entry name" value="ZF_DKSA_2"/>
    <property type="match status" value="1"/>
</dbReference>
<reference evidence="7 8" key="1">
    <citation type="submission" date="2019-06" db="EMBL/GenBank/DDBJ databases">
        <title>Micromonospora ordensis sp. nov., isolated from deep marine sediment.</title>
        <authorList>
            <person name="Veyisoglu A."/>
            <person name="Carro L."/>
            <person name="Klenk H.-P."/>
            <person name="Sahin N."/>
        </authorList>
    </citation>
    <scope>NUCLEOTIDE SEQUENCE [LARGE SCALE GENOMIC DNA]</scope>
    <source>
        <strain evidence="7 8">S2509</strain>
    </source>
</reference>
<feature type="region of interest" description="Disordered" evidence="5">
    <location>
        <begin position="1"/>
        <end position="41"/>
    </location>
</feature>
<organism evidence="7 8">
    <name type="scientific">Micromonospora orduensis</name>
    <dbReference type="NCBI Taxonomy" id="1420891"/>
    <lineage>
        <taxon>Bacteria</taxon>
        <taxon>Bacillati</taxon>
        <taxon>Actinomycetota</taxon>
        <taxon>Actinomycetes</taxon>
        <taxon>Micromonosporales</taxon>
        <taxon>Micromonosporaceae</taxon>
        <taxon>Micromonospora</taxon>
    </lineage>
</organism>
<dbReference type="InterPro" id="IPR020458">
    <property type="entry name" value="Znf_DskA_TraR_CS"/>
</dbReference>
<keyword evidence="1" id="KW-0479">Metal-binding</keyword>
<dbReference type="PROSITE" id="PS01102">
    <property type="entry name" value="ZF_DKSA_1"/>
    <property type="match status" value="1"/>
</dbReference>
<dbReference type="PANTHER" id="PTHR33823">
    <property type="entry name" value="RNA POLYMERASE-BINDING TRANSCRIPTION FACTOR DKSA-RELATED"/>
    <property type="match status" value="1"/>
</dbReference>
<dbReference type="Gene3D" id="1.20.120.910">
    <property type="entry name" value="DksA, coiled-coil domain"/>
    <property type="match status" value="1"/>
</dbReference>
<dbReference type="PANTHER" id="PTHR33823:SF4">
    <property type="entry name" value="GENERAL STRESS PROTEIN 16O"/>
    <property type="match status" value="1"/>
</dbReference>
<accession>A0A5C4QQ41</accession>
<dbReference type="OrthoDB" id="1121111at2"/>
<keyword evidence="2" id="KW-0863">Zinc-finger</keyword>
<keyword evidence="3" id="KW-0862">Zinc</keyword>
<dbReference type="GO" id="GO:0008270">
    <property type="term" value="F:zinc ion binding"/>
    <property type="evidence" value="ECO:0007669"/>
    <property type="project" value="UniProtKB-KW"/>
</dbReference>
<name>A0A5C4QQ41_9ACTN</name>
<comment type="caution">
    <text evidence="7">The sequence shown here is derived from an EMBL/GenBank/DDBJ whole genome shotgun (WGS) entry which is preliminary data.</text>
</comment>
<evidence type="ECO:0000313" key="7">
    <source>
        <dbReference type="EMBL" id="TNH29175.1"/>
    </source>
</evidence>
<dbReference type="SUPFAM" id="SSF57716">
    <property type="entry name" value="Glucocorticoid receptor-like (DNA-binding domain)"/>
    <property type="match status" value="1"/>
</dbReference>
<feature type="domain" description="Zinc finger DksA/TraR C4-type" evidence="6">
    <location>
        <begin position="177"/>
        <end position="210"/>
    </location>
</feature>
<feature type="zinc finger region" description="dksA C4-type" evidence="4">
    <location>
        <begin position="182"/>
        <end position="206"/>
    </location>
</feature>
<dbReference type="Proteomes" id="UP000306145">
    <property type="component" value="Unassembled WGS sequence"/>
</dbReference>
<proteinExistence type="predicted"/>
<evidence type="ECO:0000256" key="5">
    <source>
        <dbReference type="SAM" id="MobiDB-lite"/>
    </source>
</evidence>
<protein>
    <submittedName>
        <fullName evidence="7">TraR/DksA family transcriptional regulator</fullName>
    </submittedName>
</protein>
<keyword evidence="8" id="KW-1185">Reference proteome</keyword>
<gene>
    <name evidence="7" type="ORF">FHG89_13440</name>
</gene>
<sequence length="212" mass="23360">MLTLAAGRVRPPRGTVFDRPVAPGTRRSHPTSTGDHDSGGTRLWNVEHGVHAAPRAVYALSRQPFTAGGSHRRWPPPAPWQCHTHPAGLAVVGIRSRYSSCERTIEVTSTVQDPIDLLRTSLEEQFQRSTDQLAELTVRSRQRSHGGYDHDTLAALIASARQAVSDTAHALRRMAEGSYGSCERCTADISLQRLEILPHARFCVPCQRRQTG</sequence>
<evidence type="ECO:0000256" key="2">
    <source>
        <dbReference type="ARBA" id="ARBA00022771"/>
    </source>
</evidence>
<dbReference type="EMBL" id="VDFY01000146">
    <property type="protein sequence ID" value="TNH29175.1"/>
    <property type="molecule type" value="Genomic_DNA"/>
</dbReference>
<dbReference type="AlphaFoldDB" id="A0A5C4QQ41"/>
<dbReference type="InterPro" id="IPR000962">
    <property type="entry name" value="Znf_DskA_TraR"/>
</dbReference>
<evidence type="ECO:0000256" key="4">
    <source>
        <dbReference type="PROSITE-ProRule" id="PRU00510"/>
    </source>
</evidence>